<dbReference type="InterPro" id="IPR029044">
    <property type="entry name" value="Nucleotide-diphossugar_trans"/>
</dbReference>
<feature type="domain" description="Glycosyltransferase 2-like" evidence="1">
    <location>
        <begin position="13"/>
        <end position="177"/>
    </location>
</feature>
<keyword evidence="2" id="KW-0808">Transferase</keyword>
<accession>A0A249K7N0</accession>
<dbReference type="GO" id="GO:0016740">
    <property type="term" value="F:transferase activity"/>
    <property type="evidence" value="ECO:0007669"/>
    <property type="project" value="UniProtKB-KW"/>
</dbReference>
<sequence>MALMIDKRKYELSIIVPVTKMHGRLDNFKKMVEDISNFSIQLIVVHDINDDKTGRELQIVLKNNKNIKLIEGKYGSAGGARNAGLELVNSEWIGFWDSDDKPEVEQYLDLVAKIKKEQNLVGYGNFLKISAMPKKLQKSKNSFNVEGATNSLKPYKNPGIWRWIFASEVLKNTRFPNLKLGEDVCFLFSTLQKVDKITKSSQVVYKYFVDNPLQSTELWKNDTRIFLVIKFMNENFISNQKNQNIAIGLLVNQFYSSLKLDKLRYKAISIKLFIKIFFKMNLSEKKLCVKLLITIPLNFLET</sequence>
<dbReference type="Gene3D" id="3.90.550.10">
    <property type="entry name" value="Spore Coat Polysaccharide Biosynthesis Protein SpsA, Chain A"/>
    <property type="match status" value="1"/>
</dbReference>
<dbReference type="CDD" id="cd00761">
    <property type="entry name" value="Glyco_tranf_GTA_type"/>
    <property type="match status" value="1"/>
</dbReference>
<dbReference type="KEGG" id="nhi:B1s21160_00170"/>
<dbReference type="InterPro" id="IPR001173">
    <property type="entry name" value="Glyco_trans_2-like"/>
</dbReference>
<proteinExistence type="predicted"/>
<dbReference type="Pfam" id="PF00535">
    <property type="entry name" value="Glycos_transf_2"/>
    <property type="match status" value="1"/>
</dbReference>
<dbReference type="SUPFAM" id="SSF53448">
    <property type="entry name" value="Nucleotide-diphospho-sugar transferases"/>
    <property type="match status" value="1"/>
</dbReference>
<gene>
    <name evidence="2" type="ORF">B1s21160_00170</name>
</gene>
<evidence type="ECO:0000313" key="3">
    <source>
        <dbReference type="Proteomes" id="UP000217171"/>
    </source>
</evidence>
<name>A0A249K7N0_9ACTN</name>
<reference evidence="2 3" key="1">
    <citation type="submission" date="2016-07" db="EMBL/GenBank/DDBJ databases">
        <title>High microdiversification within the ubiquitous acI lineage of Actinobacteria.</title>
        <authorList>
            <person name="Neuenschwander S.M."/>
            <person name="Salcher M."/>
            <person name="Ghai R."/>
            <person name="Pernthaler J."/>
        </authorList>
    </citation>
    <scope>NUCLEOTIDE SEQUENCE [LARGE SCALE GENOMIC DNA]</scope>
    <source>
        <strain evidence="2">MMS-21-160</strain>
    </source>
</reference>
<protein>
    <submittedName>
        <fullName evidence="2">Glycosyltransferase</fullName>
    </submittedName>
</protein>
<dbReference type="RefSeq" id="WP_095671905.1">
    <property type="nucleotide sequence ID" value="NZ_CP016771.1"/>
</dbReference>
<keyword evidence="3" id="KW-1185">Reference proteome</keyword>
<dbReference type="EMBL" id="CP016771">
    <property type="protein sequence ID" value="ASY12797.1"/>
    <property type="molecule type" value="Genomic_DNA"/>
</dbReference>
<evidence type="ECO:0000313" key="2">
    <source>
        <dbReference type="EMBL" id="ASY12797.1"/>
    </source>
</evidence>
<evidence type="ECO:0000259" key="1">
    <source>
        <dbReference type="Pfam" id="PF00535"/>
    </source>
</evidence>
<dbReference type="AlphaFoldDB" id="A0A249K7N0"/>
<organism evidence="2 3">
    <name type="scientific">Candidatus Nanopelagicus hibericus</name>
    <dbReference type="NCBI Taxonomy" id="1884915"/>
    <lineage>
        <taxon>Bacteria</taxon>
        <taxon>Bacillati</taxon>
        <taxon>Actinomycetota</taxon>
        <taxon>Actinomycetes</taxon>
        <taxon>Candidatus Nanopelagicales</taxon>
        <taxon>Candidatus Nanopelagicaceae</taxon>
        <taxon>Candidatus Nanopelagicus</taxon>
    </lineage>
</organism>
<dbReference type="Proteomes" id="UP000217171">
    <property type="component" value="Chromosome"/>
</dbReference>
<dbReference type="OrthoDB" id="8549922at2"/>